<dbReference type="OrthoDB" id="846150at2"/>
<gene>
    <name evidence="2" type="ORF">CLV81_0217</name>
</gene>
<keyword evidence="3" id="KW-1185">Reference proteome</keyword>
<dbReference type="InterPro" id="IPR001466">
    <property type="entry name" value="Beta-lactam-related"/>
</dbReference>
<sequence>MKISTIILAIASVLAISCKTDKEETFGKFQFATPEQVGMNMDSLAKIESMVKEYIEAKKFPGAVTLIAKNGKIIYELEVGLADFAQSVPYRKNHLFRMASMTKPVVSVAAMQLIEAGKLKLNDPVSKYIPSFDSMEIITGFNPKDTTWTSVPTKTQPTVHQLLTHTSGLTYGYENHGDAINAKLNIPALNTYQDWTLQNTMNRFGKLPLVHEPGTQWTYGLSTDVLGRVIEVASGMELDDYIRENITKPIGATTFDFYFSDSSATANLTPLFGANYVTDTLGQFEPLKLEGHPLYIPNYPIAGAKTYFSGGSGMTGTARDYFLFCQTMLNDGVLGETRILKSETAQMMHQDQIDTISYPWGTARFGFGFDIATADHPNKPEGTYSWGGAFSTTFWIDPLNELIVIQLRQVAFSGHNDEINARLEKVVYSAFIEN</sequence>
<comment type="caution">
    <text evidence="2">The sequence shown here is derived from an EMBL/GenBank/DDBJ whole genome shotgun (WGS) entry which is preliminary data.</text>
</comment>
<name>A0A2T0MF73_9FLAO</name>
<reference evidence="2 3" key="1">
    <citation type="submission" date="2018-03" db="EMBL/GenBank/DDBJ databases">
        <title>Genomic Encyclopedia of Archaeal and Bacterial Type Strains, Phase II (KMG-II): from individual species to whole genera.</title>
        <authorList>
            <person name="Goeker M."/>
        </authorList>
    </citation>
    <scope>NUCLEOTIDE SEQUENCE [LARGE SCALE GENOMIC DNA]</scope>
    <source>
        <strain evidence="2 3">DSM 25027</strain>
    </source>
</reference>
<dbReference type="InterPro" id="IPR012338">
    <property type="entry name" value="Beta-lactam/transpept-like"/>
</dbReference>
<dbReference type="PANTHER" id="PTHR43283">
    <property type="entry name" value="BETA-LACTAMASE-RELATED"/>
    <property type="match status" value="1"/>
</dbReference>
<dbReference type="Proteomes" id="UP000237640">
    <property type="component" value="Unassembled WGS sequence"/>
</dbReference>
<dbReference type="Gene3D" id="3.40.710.10">
    <property type="entry name" value="DD-peptidase/beta-lactamase superfamily"/>
    <property type="match status" value="1"/>
</dbReference>
<evidence type="ECO:0000313" key="3">
    <source>
        <dbReference type="Proteomes" id="UP000237640"/>
    </source>
</evidence>
<evidence type="ECO:0000313" key="2">
    <source>
        <dbReference type="EMBL" id="PRX56225.1"/>
    </source>
</evidence>
<feature type="domain" description="Beta-lactamase-related" evidence="1">
    <location>
        <begin position="48"/>
        <end position="420"/>
    </location>
</feature>
<dbReference type="RefSeq" id="WP_106143217.1">
    <property type="nucleotide sequence ID" value="NZ_PVYX01000001.1"/>
</dbReference>
<dbReference type="Pfam" id="PF00144">
    <property type="entry name" value="Beta-lactamase"/>
    <property type="match status" value="1"/>
</dbReference>
<dbReference type="EMBL" id="PVYX01000001">
    <property type="protein sequence ID" value="PRX56225.1"/>
    <property type="molecule type" value="Genomic_DNA"/>
</dbReference>
<organism evidence="2 3">
    <name type="scientific">Flagellimonas meridianipacifica</name>
    <dbReference type="NCBI Taxonomy" id="1080225"/>
    <lineage>
        <taxon>Bacteria</taxon>
        <taxon>Pseudomonadati</taxon>
        <taxon>Bacteroidota</taxon>
        <taxon>Flavobacteriia</taxon>
        <taxon>Flavobacteriales</taxon>
        <taxon>Flavobacteriaceae</taxon>
        <taxon>Flagellimonas</taxon>
    </lineage>
</organism>
<dbReference type="PROSITE" id="PS51257">
    <property type="entry name" value="PROKAR_LIPOPROTEIN"/>
    <property type="match status" value="1"/>
</dbReference>
<dbReference type="PANTHER" id="PTHR43283:SF3">
    <property type="entry name" value="BETA-LACTAMASE FAMILY PROTEIN (AFU_ORTHOLOGUE AFUA_5G07500)"/>
    <property type="match status" value="1"/>
</dbReference>
<dbReference type="SUPFAM" id="SSF56601">
    <property type="entry name" value="beta-lactamase/transpeptidase-like"/>
    <property type="match status" value="1"/>
</dbReference>
<protein>
    <submittedName>
        <fullName evidence="2">CubicO group peptidase (Beta-lactamase class C family)</fullName>
    </submittedName>
</protein>
<evidence type="ECO:0000259" key="1">
    <source>
        <dbReference type="Pfam" id="PF00144"/>
    </source>
</evidence>
<proteinExistence type="predicted"/>
<dbReference type="AlphaFoldDB" id="A0A2T0MF73"/>
<dbReference type="InterPro" id="IPR050789">
    <property type="entry name" value="Diverse_Enzym_Activities"/>
</dbReference>
<accession>A0A2T0MF73</accession>